<dbReference type="RefSeq" id="WP_068698410.1">
    <property type="nucleotide sequence ID" value="NZ_CP014167.1"/>
</dbReference>
<sequence length="187" mass="21721">MQVAIDNIEVLTIEDDFKKLDEWWTGATAKIYKENRLIYNVEIDSNIFYNGYELIIYENINNISRININTKGKEESIEETKILLGQYLEGFIPISQKIADYFYGNMKDEHWTEFTDLLEGIKWIISSLEFIQVLSNSTATSYSNLADEITARVTELDQALQNNEMVLIGDLVNYDLIPLIEKIKLFV</sequence>
<organism evidence="1 2">
    <name type="scientific">Paenibacillus yonginensis</name>
    <dbReference type="NCBI Taxonomy" id="1462996"/>
    <lineage>
        <taxon>Bacteria</taxon>
        <taxon>Bacillati</taxon>
        <taxon>Bacillota</taxon>
        <taxon>Bacilli</taxon>
        <taxon>Bacillales</taxon>
        <taxon>Paenibacillaceae</taxon>
        <taxon>Paenibacillus</taxon>
    </lineage>
</organism>
<name>A0A1B1N3S2_9BACL</name>
<dbReference type="EMBL" id="CP014167">
    <property type="protein sequence ID" value="ANS76091.1"/>
    <property type="molecule type" value="Genomic_DNA"/>
</dbReference>
<reference evidence="1 2" key="1">
    <citation type="submission" date="2016-01" db="EMBL/GenBank/DDBJ databases">
        <title>Complete Genome Sequence of Paenibacillus yonginensis DCY84, a novel Plant Growth-Promoting Bacteria with Elicitation of Induced Systemic Resistance.</title>
        <authorList>
            <person name="Kim Y.J."/>
            <person name="Yang D.C."/>
            <person name="Sukweenadhi J."/>
        </authorList>
    </citation>
    <scope>NUCLEOTIDE SEQUENCE [LARGE SCALE GENOMIC DNA]</scope>
    <source>
        <strain evidence="1 2">DCY84</strain>
    </source>
</reference>
<dbReference type="OrthoDB" id="2617970at2"/>
<dbReference type="AlphaFoldDB" id="A0A1B1N3S2"/>
<accession>A0A1B1N3S2</accession>
<gene>
    <name evidence="1" type="ORF">AWM70_17120</name>
</gene>
<evidence type="ECO:0000313" key="2">
    <source>
        <dbReference type="Proteomes" id="UP000092573"/>
    </source>
</evidence>
<protein>
    <submittedName>
        <fullName evidence="1">Uncharacterized protein</fullName>
    </submittedName>
</protein>
<dbReference type="Proteomes" id="UP000092573">
    <property type="component" value="Chromosome"/>
</dbReference>
<dbReference type="STRING" id="1462996.AWM70_17120"/>
<evidence type="ECO:0000313" key="1">
    <source>
        <dbReference type="EMBL" id="ANS76091.1"/>
    </source>
</evidence>
<proteinExistence type="predicted"/>
<dbReference type="KEGG" id="pyg:AWM70_17120"/>
<keyword evidence="2" id="KW-1185">Reference proteome</keyword>